<keyword evidence="1" id="KW-0472">Membrane</keyword>
<accession>A0ABR4P1T5</accession>
<evidence type="ECO:0000313" key="2">
    <source>
        <dbReference type="EMBL" id="KAL3417245.1"/>
    </source>
</evidence>
<dbReference type="PANTHER" id="PTHR35896:SF3">
    <property type="entry name" value="MAJOR FACILITATOR SUPERFAMILY TRANSPORTER"/>
    <property type="match status" value="1"/>
</dbReference>
<feature type="transmembrane region" description="Helical" evidence="1">
    <location>
        <begin position="39"/>
        <end position="60"/>
    </location>
</feature>
<keyword evidence="1" id="KW-0812">Transmembrane</keyword>
<evidence type="ECO:0000313" key="3">
    <source>
        <dbReference type="Proteomes" id="UP001629113"/>
    </source>
</evidence>
<sequence length="233" mass="26591">MWPFSPLYRRVPALDAGLASSFDEKQECYPEGKNRNTKYFFILIVLANTLALGFLILFFGPQHLEACQPLSPSTSPIRQLQDCGSTVASAHAANCSFDLLSNSWMPNSCYDSETDLEFRSWIVHPNRTRGAWPYFTSSSLSPTTHVPDVETLSSMTGVWLWTTEEEHIAHCIFWARRIHRALEGRFRWSKGVENMQHTFHCAYEVLDNLLVKAPLRKVETGVVHFKVQFDTCA</sequence>
<reference evidence="2 3" key="1">
    <citation type="submission" date="2024-06" db="EMBL/GenBank/DDBJ databases">
        <title>Complete genome of Phlyctema vagabunda strain 19-DSS-EL-015.</title>
        <authorList>
            <person name="Fiorenzani C."/>
        </authorList>
    </citation>
    <scope>NUCLEOTIDE SEQUENCE [LARGE SCALE GENOMIC DNA]</scope>
    <source>
        <strain evidence="2 3">19-DSS-EL-015</strain>
    </source>
</reference>
<organism evidence="2 3">
    <name type="scientific">Phlyctema vagabunda</name>
    <dbReference type="NCBI Taxonomy" id="108571"/>
    <lineage>
        <taxon>Eukaryota</taxon>
        <taxon>Fungi</taxon>
        <taxon>Dikarya</taxon>
        <taxon>Ascomycota</taxon>
        <taxon>Pezizomycotina</taxon>
        <taxon>Leotiomycetes</taxon>
        <taxon>Helotiales</taxon>
        <taxon>Dermateaceae</taxon>
        <taxon>Phlyctema</taxon>
    </lineage>
</organism>
<evidence type="ECO:0000256" key="1">
    <source>
        <dbReference type="SAM" id="Phobius"/>
    </source>
</evidence>
<dbReference type="PANTHER" id="PTHR35896">
    <property type="entry name" value="IG-LIKE DOMAIN-CONTAINING PROTEIN"/>
    <property type="match status" value="1"/>
</dbReference>
<keyword evidence="1" id="KW-1133">Transmembrane helix</keyword>
<dbReference type="Proteomes" id="UP001629113">
    <property type="component" value="Unassembled WGS sequence"/>
</dbReference>
<proteinExistence type="predicted"/>
<comment type="caution">
    <text evidence="2">The sequence shown here is derived from an EMBL/GenBank/DDBJ whole genome shotgun (WGS) entry which is preliminary data.</text>
</comment>
<protein>
    <submittedName>
        <fullName evidence="2">Uncharacterized protein</fullName>
    </submittedName>
</protein>
<dbReference type="EMBL" id="JBFCZG010000011">
    <property type="protein sequence ID" value="KAL3417245.1"/>
    <property type="molecule type" value="Genomic_DNA"/>
</dbReference>
<name>A0ABR4P1T5_9HELO</name>
<dbReference type="InterPro" id="IPR053008">
    <property type="entry name" value="Phomopsin_biosynth_assoc"/>
</dbReference>
<gene>
    <name evidence="2" type="ORF">PVAG01_11245</name>
</gene>
<keyword evidence="3" id="KW-1185">Reference proteome</keyword>